<accession>A0A424YHU7</accession>
<evidence type="ECO:0000256" key="4">
    <source>
        <dbReference type="ARBA" id="ARBA00023471"/>
    </source>
</evidence>
<evidence type="ECO:0000256" key="2">
    <source>
        <dbReference type="ARBA" id="ARBA00023444"/>
    </source>
</evidence>
<comment type="catalytic activity">
    <reaction evidence="5">
        <text>siroheme + 2 H(+) = 12,18-didecarboxysiroheme + 2 CO2</text>
        <dbReference type="Rhea" id="RHEA:19093"/>
        <dbReference type="ChEBI" id="CHEBI:15378"/>
        <dbReference type="ChEBI" id="CHEBI:16526"/>
        <dbReference type="ChEBI" id="CHEBI:60052"/>
        <dbReference type="ChEBI" id="CHEBI:140497"/>
        <dbReference type="EC" id="4.1.1.111"/>
    </reaction>
</comment>
<dbReference type="InterPro" id="IPR053953">
    <property type="entry name" value="NirdL-like_HTH"/>
</dbReference>
<evidence type="ECO:0000313" key="8">
    <source>
        <dbReference type="EMBL" id="RQD77875.1"/>
    </source>
</evidence>
<name>A0A424YHU7_9FIRM</name>
<evidence type="ECO:0000256" key="5">
    <source>
        <dbReference type="ARBA" id="ARBA00048470"/>
    </source>
</evidence>
<gene>
    <name evidence="8" type="ORF">D5R97_01420</name>
</gene>
<sequence>MRKGKGRSKKVINDQDKKIIKHLQEDLPLDSRPFKHIAEKIGMEERELLKRIEEMKEEGVLRRLGAVVHHYQAGYAYNAMGCWQVPQEMVDEAGKKMSCYREVSHVYQRPSHPPHWPYNLFTMIHGHNREDCERIARSMAEETGIDEFTLIYSLREFKKTSMKYF</sequence>
<feature type="domain" description="Siroheme decarboxylase AsnC-like ligand binding" evidence="6">
    <location>
        <begin position="72"/>
        <end position="158"/>
    </location>
</feature>
<dbReference type="Pfam" id="PF22451">
    <property type="entry name" value="NirdL-like_HTH"/>
    <property type="match status" value="1"/>
</dbReference>
<dbReference type="EC" id="4.1.1.111" evidence="4"/>
<dbReference type="AlphaFoldDB" id="A0A424YHU7"/>
<comment type="pathway">
    <text evidence="2">Porphyrin-containing compound metabolism.</text>
</comment>
<comment type="caution">
    <text evidence="8">The sequence shown here is derived from an EMBL/GenBank/DDBJ whole genome shotgun (WGS) entry which is preliminary data.</text>
</comment>
<dbReference type="Proteomes" id="UP000285138">
    <property type="component" value="Unassembled WGS sequence"/>
</dbReference>
<organism evidence="8 9">
    <name type="scientific">Candidatus Syntrophonatronum acetioxidans</name>
    <dbReference type="NCBI Taxonomy" id="1795816"/>
    <lineage>
        <taxon>Bacteria</taxon>
        <taxon>Bacillati</taxon>
        <taxon>Bacillota</taxon>
        <taxon>Clostridia</taxon>
        <taxon>Eubacteriales</taxon>
        <taxon>Syntrophomonadaceae</taxon>
        <taxon>Candidatus Syntrophonatronum</taxon>
    </lineage>
</organism>
<dbReference type="EMBL" id="QZAA01000049">
    <property type="protein sequence ID" value="RQD77875.1"/>
    <property type="molecule type" value="Genomic_DNA"/>
</dbReference>
<proteinExistence type="inferred from homology"/>
<protein>
    <recommendedName>
        <fullName evidence="4">siroheme decarboxylase</fullName>
        <ecNumber evidence="4">4.1.1.111</ecNumber>
    </recommendedName>
</protein>
<keyword evidence="1" id="KW-0456">Lyase</keyword>
<dbReference type="GO" id="GO:0016829">
    <property type="term" value="F:lyase activity"/>
    <property type="evidence" value="ECO:0007669"/>
    <property type="project" value="UniProtKB-KW"/>
</dbReference>
<evidence type="ECO:0000259" key="7">
    <source>
        <dbReference type="Pfam" id="PF22451"/>
    </source>
</evidence>
<dbReference type="Gene3D" id="3.30.70.3460">
    <property type="match status" value="1"/>
</dbReference>
<comment type="similarity">
    <text evidence="3">Belongs to the Ahb/Nir family.</text>
</comment>
<evidence type="ECO:0000256" key="1">
    <source>
        <dbReference type="ARBA" id="ARBA00023239"/>
    </source>
</evidence>
<reference evidence="8 9" key="1">
    <citation type="submission" date="2018-08" db="EMBL/GenBank/DDBJ databases">
        <title>The metabolism and importance of syntrophic acetate oxidation coupled to methane or sulfide production in haloalkaline environments.</title>
        <authorList>
            <person name="Timmers P.H.A."/>
            <person name="Vavourakis C.D."/>
            <person name="Sorokin D.Y."/>
            <person name="Sinninghe Damste J.S."/>
            <person name="Muyzer G."/>
            <person name="Stams A.J.M."/>
            <person name="Plugge C.M."/>
        </authorList>
    </citation>
    <scope>NUCLEOTIDE SEQUENCE [LARGE SCALE GENOMIC DNA]</scope>
    <source>
        <strain evidence="8">MSAO_Bac1</strain>
    </source>
</reference>
<feature type="domain" description="Siroheme decarboxylase NirL-like HTH" evidence="7">
    <location>
        <begin position="16"/>
        <end position="62"/>
    </location>
</feature>
<evidence type="ECO:0000259" key="6">
    <source>
        <dbReference type="Pfam" id="PF17805"/>
    </source>
</evidence>
<evidence type="ECO:0000256" key="3">
    <source>
        <dbReference type="ARBA" id="ARBA00023457"/>
    </source>
</evidence>
<dbReference type="InterPro" id="IPR050684">
    <property type="entry name" value="HTH-Siroheme_Decarb"/>
</dbReference>
<dbReference type="SUPFAM" id="SSF46785">
    <property type="entry name" value="Winged helix' DNA-binding domain"/>
    <property type="match status" value="1"/>
</dbReference>
<dbReference type="PANTHER" id="PTHR43413">
    <property type="entry name" value="TRANSCRIPTIONAL REGULATOR, ASNC FAMILY"/>
    <property type="match status" value="1"/>
</dbReference>
<dbReference type="InterPro" id="IPR036390">
    <property type="entry name" value="WH_DNA-bd_sf"/>
</dbReference>
<evidence type="ECO:0000313" key="9">
    <source>
        <dbReference type="Proteomes" id="UP000285138"/>
    </source>
</evidence>
<dbReference type="Pfam" id="PF17805">
    <property type="entry name" value="AsnC_trans_reg2"/>
    <property type="match status" value="1"/>
</dbReference>
<dbReference type="InterPro" id="IPR040523">
    <property type="entry name" value="AsnC_trans_reg2"/>
</dbReference>
<dbReference type="PANTHER" id="PTHR43413:SF1">
    <property type="entry name" value="SIROHEME DECARBOXYLASE NIRL SUBUNIT"/>
    <property type="match status" value="1"/>
</dbReference>